<evidence type="ECO:0000313" key="3">
    <source>
        <dbReference type="Proteomes" id="UP000046392"/>
    </source>
</evidence>
<feature type="compositionally biased region" description="Polar residues" evidence="1">
    <location>
        <begin position="23"/>
        <end position="40"/>
    </location>
</feature>
<name>A0A0N5B9T8_STREA</name>
<protein>
    <submittedName>
        <fullName evidence="4">Venom protein</fullName>
    </submittedName>
</protein>
<reference evidence="4" key="1">
    <citation type="submission" date="2017-02" db="UniProtKB">
        <authorList>
            <consortium name="WormBaseParasite"/>
        </authorList>
    </citation>
    <scope>IDENTIFICATION</scope>
</reference>
<dbReference type="WBParaSite" id="SPAL_0000280800.1">
    <property type="protein sequence ID" value="SPAL_0000280800.1"/>
    <property type="gene ID" value="SPAL_0000280800"/>
</dbReference>
<accession>A0A0N5B9T8</accession>
<feature type="chain" id="PRO_5005894015" evidence="2">
    <location>
        <begin position="21"/>
        <end position="163"/>
    </location>
</feature>
<feature type="region of interest" description="Disordered" evidence="1">
    <location>
        <begin position="23"/>
        <end position="45"/>
    </location>
</feature>
<evidence type="ECO:0000313" key="4">
    <source>
        <dbReference type="WBParaSite" id="SPAL_0000280800.1"/>
    </source>
</evidence>
<dbReference type="AlphaFoldDB" id="A0A0N5B9T8"/>
<keyword evidence="2" id="KW-0732">Signal</keyword>
<feature type="signal peptide" evidence="2">
    <location>
        <begin position="1"/>
        <end position="20"/>
    </location>
</feature>
<proteinExistence type="predicted"/>
<evidence type="ECO:0000256" key="2">
    <source>
        <dbReference type="SAM" id="SignalP"/>
    </source>
</evidence>
<organism evidence="3 4">
    <name type="scientific">Strongyloides papillosus</name>
    <name type="common">Intestinal threadworm</name>
    <dbReference type="NCBI Taxonomy" id="174720"/>
    <lineage>
        <taxon>Eukaryota</taxon>
        <taxon>Metazoa</taxon>
        <taxon>Ecdysozoa</taxon>
        <taxon>Nematoda</taxon>
        <taxon>Chromadorea</taxon>
        <taxon>Rhabditida</taxon>
        <taxon>Tylenchina</taxon>
        <taxon>Panagrolaimomorpha</taxon>
        <taxon>Strongyloidoidea</taxon>
        <taxon>Strongyloididae</taxon>
        <taxon>Strongyloides</taxon>
    </lineage>
</organism>
<sequence>MKYIFASIVLSIVIFITINGTPENSASDTSNTTKRPNWQPSKLPDSKVRQCASDCINKYNCREGTNYTVGEVLKKDNANDNDGLLLRVKFNATFDCGPIITVGEKCSYDTFVGKCKISYNNSDIMEIQRVKNLTDTSRAKINYGTGLEDESNNVSRRCKKTKS</sequence>
<evidence type="ECO:0000256" key="1">
    <source>
        <dbReference type="SAM" id="MobiDB-lite"/>
    </source>
</evidence>
<keyword evidence="3" id="KW-1185">Reference proteome</keyword>
<dbReference type="Proteomes" id="UP000046392">
    <property type="component" value="Unplaced"/>
</dbReference>